<dbReference type="AlphaFoldDB" id="A0ABD0V2Z4"/>
<gene>
    <name evidence="1" type="ORF">M5K25_011407</name>
</gene>
<dbReference type="PANTHER" id="PTHR33181">
    <property type="entry name" value="OS01G0778500 PROTEIN"/>
    <property type="match status" value="1"/>
</dbReference>
<dbReference type="PANTHER" id="PTHR33181:SF59">
    <property type="entry name" value="OVATE FAMILY PROTEIN"/>
    <property type="match status" value="1"/>
</dbReference>
<accession>A0ABD0V2Z4</accession>
<keyword evidence="2" id="KW-1185">Reference proteome</keyword>
<organism evidence="1 2">
    <name type="scientific">Dendrobium thyrsiflorum</name>
    <name type="common">Pinecone-like raceme dendrobium</name>
    <name type="synonym">Orchid</name>
    <dbReference type="NCBI Taxonomy" id="117978"/>
    <lineage>
        <taxon>Eukaryota</taxon>
        <taxon>Viridiplantae</taxon>
        <taxon>Streptophyta</taxon>
        <taxon>Embryophyta</taxon>
        <taxon>Tracheophyta</taxon>
        <taxon>Spermatophyta</taxon>
        <taxon>Magnoliopsida</taxon>
        <taxon>Liliopsida</taxon>
        <taxon>Asparagales</taxon>
        <taxon>Orchidaceae</taxon>
        <taxon>Epidendroideae</taxon>
        <taxon>Malaxideae</taxon>
        <taxon>Dendrobiinae</taxon>
        <taxon>Dendrobium</taxon>
    </lineage>
</organism>
<dbReference type="Proteomes" id="UP001552299">
    <property type="component" value="Unassembled WGS sequence"/>
</dbReference>
<sequence length="68" mass="7965">MGSWVCIITSPFKKVCTIFISSREKRHQTGHDYYSMNLQREIMACPYEDVHVMWSIISKTTSGDRNLH</sequence>
<protein>
    <submittedName>
        <fullName evidence="1">Uncharacterized protein</fullName>
    </submittedName>
</protein>
<proteinExistence type="predicted"/>
<name>A0ABD0V2Z4_DENTH</name>
<evidence type="ECO:0000313" key="2">
    <source>
        <dbReference type="Proteomes" id="UP001552299"/>
    </source>
</evidence>
<evidence type="ECO:0000313" key="1">
    <source>
        <dbReference type="EMBL" id="KAL0919320.1"/>
    </source>
</evidence>
<reference evidence="1 2" key="1">
    <citation type="journal article" date="2024" name="Plant Biotechnol. J.">
        <title>Dendrobium thyrsiflorum genome and its molecular insights into genes involved in important horticultural traits.</title>
        <authorList>
            <person name="Chen B."/>
            <person name="Wang J.Y."/>
            <person name="Zheng P.J."/>
            <person name="Li K.L."/>
            <person name="Liang Y.M."/>
            <person name="Chen X.F."/>
            <person name="Zhang C."/>
            <person name="Zhao X."/>
            <person name="He X."/>
            <person name="Zhang G.Q."/>
            <person name="Liu Z.J."/>
            <person name="Xu Q."/>
        </authorList>
    </citation>
    <scope>NUCLEOTIDE SEQUENCE [LARGE SCALE GENOMIC DNA]</scope>
    <source>
        <strain evidence="1">GZMU011</strain>
    </source>
</reference>
<dbReference type="EMBL" id="JANQDX010000009">
    <property type="protein sequence ID" value="KAL0919320.1"/>
    <property type="molecule type" value="Genomic_DNA"/>
</dbReference>
<comment type="caution">
    <text evidence="1">The sequence shown here is derived from an EMBL/GenBank/DDBJ whole genome shotgun (WGS) entry which is preliminary data.</text>
</comment>